<reference evidence="1" key="1">
    <citation type="submission" date="2013-07" db="EMBL/GenBank/DDBJ databases">
        <title>The genome of an arbuscular mycorrhizal fungus provides insights into the evolution of the oldest plant symbiosis.</title>
        <authorList>
            <consortium name="DOE Joint Genome Institute"/>
            <person name="Tisserant E."/>
            <person name="Malbreil M."/>
            <person name="Kuo A."/>
            <person name="Kohler A."/>
            <person name="Symeonidi A."/>
            <person name="Balestrini R."/>
            <person name="Charron P."/>
            <person name="Duensing N."/>
            <person name="Frei-dit-Frey N."/>
            <person name="Gianinazzi-Pearson V."/>
            <person name="Gilbert B."/>
            <person name="Handa Y."/>
            <person name="Hijri M."/>
            <person name="Kaul R."/>
            <person name="Kawaguchi M."/>
            <person name="Krajinski F."/>
            <person name="Lammers P."/>
            <person name="Lapierre D."/>
            <person name="Masclaux F.G."/>
            <person name="Murat C."/>
            <person name="Morin E."/>
            <person name="Ndikumana S."/>
            <person name="Pagni M."/>
            <person name="Petitpierre D."/>
            <person name="Requena N."/>
            <person name="Rosikiewicz P."/>
            <person name="Riley R."/>
            <person name="Saito K."/>
            <person name="San Clemente H."/>
            <person name="Shapiro H."/>
            <person name="van Tuinen D."/>
            <person name="Becard G."/>
            <person name="Bonfante P."/>
            <person name="Paszkowski U."/>
            <person name="Shachar-Hill Y."/>
            <person name="Young J.P."/>
            <person name="Sanders I.R."/>
            <person name="Henrissat B."/>
            <person name="Rensing S.A."/>
            <person name="Grigoriev I.V."/>
            <person name="Corradi N."/>
            <person name="Roux C."/>
            <person name="Martin F."/>
        </authorList>
    </citation>
    <scope>NUCLEOTIDE SEQUENCE</scope>
    <source>
        <strain evidence="1">DAOM 197198</strain>
    </source>
</reference>
<protein>
    <submittedName>
        <fullName evidence="1">Uncharacterized protein</fullName>
    </submittedName>
</protein>
<accession>U9URI1</accession>
<sequence length="168" mass="20259">MAKSGRFEHTYDKIINYKRIDNHLNHNELADIQQFTKKHMIHWSLTTKWLNFNAHKEPTSNKHTKDREKFCEKMQTKFSLCITDSLKYSNTFQWIYKDLPPSEDAILLIRSYVTQDLYHIFKVHFNTQKEANRALMAFLQLSLQLIKLNVWKKRSVIWKQWKLSQGTI</sequence>
<evidence type="ECO:0000313" key="1">
    <source>
        <dbReference type="EMBL" id="ESA18196.1"/>
    </source>
</evidence>
<dbReference type="VEuPathDB" id="FungiDB:RhiirFUN_025467"/>
<dbReference type="HOGENOM" id="CLU_1587364_0_0_1"/>
<organism evidence="1">
    <name type="scientific">Rhizophagus irregularis (strain DAOM 181602 / DAOM 197198 / MUCL 43194)</name>
    <name type="common">Arbuscular mycorrhizal fungus</name>
    <name type="synonym">Glomus intraradices</name>
    <dbReference type="NCBI Taxonomy" id="747089"/>
    <lineage>
        <taxon>Eukaryota</taxon>
        <taxon>Fungi</taxon>
        <taxon>Fungi incertae sedis</taxon>
        <taxon>Mucoromycota</taxon>
        <taxon>Glomeromycotina</taxon>
        <taxon>Glomeromycetes</taxon>
        <taxon>Glomerales</taxon>
        <taxon>Glomeraceae</taxon>
        <taxon>Rhizophagus</taxon>
    </lineage>
</organism>
<gene>
    <name evidence="1" type="ORF">GLOINDRAFT_20961</name>
</gene>
<proteinExistence type="predicted"/>
<dbReference type="AlphaFoldDB" id="U9URI1"/>
<name>U9URI1_RHIID</name>
<dbReference type="EMBL" id="KI279444">
    <property type="protein sequence ID" value="ESA18196.1"/>
    <property type="molecule type" value="Genomic_DNA"/>
</dbReference>